<dbReference type="Gene3D" id="3.40.50.300">
    <property type="entry name" value="P-loop containing nucleotide triphosphate hydrolases"/>
    <property type="match status" value="1"/>
</dbReference>
<dbReference type="NCBIfam" id="NF004046">
    <property type="entry name" value="PRK05563.1"/>
    <property type="match status" value="1"/>
</dbReference>
<dbReference type="InterPro" id="IPR012763">
    <property type="entry name" value="DNA_pol_III_sug/sutau_N"/>
</dbReference>
<dbReference type="EMBL" id="SSFX01000057">
    <property type="protein sequence ID" value="TXI28173.1"/>
    <property type="molecule type" value="Genomic_DNA"/>
</dbReference>
<dbReference type="NCBIfam" id="NF005942">
    <property type="entry name" value="PRK07994.1"/>
    <property type="match status" value="1"/>
</dbReference>
<keyword evidence="2 11" id="KW-0808">Transferase</keyword>
<dbReference type="Gene3D" id="1.20.272.10">
    <property type="match status" value="1"/>
</dbReference>
<dbReference type="GO" id="GO:0003887">
    <property type="term" value="F:DNA-directed DNA polymerase activity"/>
    <property type="evidence" value="ECO:0007669"/>
    <property type="project" value="UniProtKB-KW"/>
</dbReference>
<dbReference type="NCBIfam" id="TIGR02397">
    <property type="entry name" value="dnaX_nterm"/>
    <property type="match status" value="1"/>
</dbReference>
<dbReference type="InterPro" id="IPR050238">
    <property type="entry name" value="DNA_Rep/Repair_Clamp_Loader"/>
</dbReference>
<dbReference type="FunFam" id="1.20.272.10:FF:000003">
    <property type="entry name" value="DNA polymerase III subunit gamma/tau"/>
    <property type="match status" value="1"/>
</dbReference>
<dbReference type="InterPro" id="IPR008921">
    <property type="entry name" value="DNA_pol3_clamp-load_cplx_C"/>
</dbReference>
<sequence length="530" mass="58425">MSQTQVLARKWRPRNFSELTGQEHVVRALTNALEQNRLHHAYLLTGTRGVGKTTIARILAKSLNCETGVTATPCGACAACLQIDAGSFIDLIELDAASNTQVDNMRELLENALYAPTGARYKIYIIDEVHMLSKSAFNAMLKTLEEPPAHVKFVLATTDPQKIPITVLSRCLQFNLKQIPQTQIAAHLKHILTQENIPCDTPSLQLVARAAQGSMRDALSLLDQAIAFGEGKIEEAGVRDMLGIIDQGYLFDLLEALARRDGAKLLSLADEMEAQCLSFDSALQDLAALLHRIALAQTVPQAISEDTPEYARIFTLAKTLPPDDVQLFYQIALHGRSDLSLAPDEYAGFTMTLLRMLTFMPDNLTANRQLPQATIVNHTPSNKAGNKAQATSEQIIQPENTTASALDWPQLSQQLKLTGMAKMLAQHSEAKAITREKIELCVPDAHKHLLEKKYQDKIQTALNTYFDQPVTLHFSVGSITGLTPVALQQREEEEKQAKAIAAIETDPAVQELIEQFDAKLIVPSIKPIEK</sequence>
<dbReference type="SUPFAM" id="SSF52540">
    <property type="entry name" value="P-loop containing nucleoside triphosphate hydrolases"/>
    <property type="match status" value="1"/>
</dbReference>
<keyword evidence="7" id="KW-0862">Zinc</keyword>
<comment type="similarity">
    <text evidence="1 11">Belongs to the DnaX/STICHEL family.</text>
</comment>
<dbReference type="InterPro" id="IPR038249">
    <property type="entry name" value="PolIII_tau_V_sf"/>
</dbReference>
<dbReference type="SMART" id="SM00382">
    <property type="entry name" value="AAA"/>
    <property type="match status" value="1"/>
</dbReference>
<proteinExistence type="inferred from homology"/>
<evidence type="ECO:0000256" key="6">
    <source>
        <dbReference type="ARBA" id="ARBA00022741"/>
    </source>
</evidence>
<dbReference type="PANTHER" id="PTHR11669">
    <property type="entry name" value="REPLICATION FACTOR C / DNA POLYMERASE III GAMMA-TAU SUBUNIT"/>
    <property type="match status" value="1"/>
</dbReference>
<keyword evidence="8 11" id="KW-0067">ATP-binding</keyword>
<keyword evidence="6 11" id="KW-0547">Nucleotide-binding</keyword>
<evidence type="ECO:0000256" key="7">
    <source>
        <dbReference type="ARBA" id="ARBA00022833"/>
    </source>
</evidence>
<dbReference type="CDD" id="cd00009">
    <property type="entry name" value="AAA"/>
    <property type="match status" value="1"/>
</dbReference>
<dbReference type="Pfam" id="PF13177">
    <property type="entry name" value="DNA_pol3_delta2"/>
    <property type="match status" value="1"/>
</dbReference>
<dbReference type="InterPro" id="IPR027417">
    <property type="entry name" value="P-loop_NTPase"/>
</dbReference>
<dbReference type="InterPro" id="IPR022754">
    <property type="entry name" value="DNA_pol_III_gamma-3"/>
</dbReference>
<dbReference type="InterPro" id="IPR021029">
    <property type="entry name" value="DNA_pol_III_tau_dom-5"/>
</dbReference>
<dbReference type="SUPFAM" id="SSF48019">
    <property type="entry name" value="post-AAA+ oligomerization domain-like"/>
    <property type="match status" value="1"/>
</dbReference>
<dbReference type="Pfam" id="PF12169">
    <property type="entry name" value="DNA_pol3_gamma3"/>
    <property type="match status" value="1"/>
</dbReference>
<evidence type="ECO:0000256" key="9">
    <source>
        <dbReference type="ARBA" id="ARBA00022932"/>
    </source>
</evidence>
<dbReference type="Gene3D" id="1.10.8.60">
    <property type="match status" value="1"/>
</dbReference>
<keyword evidence="4 11" id="KW-0235">DNA replication</keyword>
<evidence type="ECO:0000256" key="4">
    <source>
        <dbReference type="ARBA" id="ARBA00022705"/>
    </source>
</evidence>
<keyword evidence="5" id="KW-0479">Metal-binding</keyword>
<dbReference type="Proteomes" id="UP000321055">
    <property type="component" value="Unassembled WGS sequence"/>
</dbReference>
<organism evidence="13 14">
    <name type="scientific">Nitrosomonas oligotropha</name>
    <dbReference type="NCBI Taxonomy" id="42354"/>
    <lineage>
        <taxon>Bacteria</taxon>
        <taxon>Pseudomonadati</taxon>
        <taxon>Pseudomonadota</taxon>
        <taxon>Betaproteobacteria</taxon>
        <taxon>Nitrosomonadales</taxon>
        <taxon>Nitrosomonadaceae</taxon>
        <taxon>Nitrosomonas</taxon>
    </lineage>
</organism>
<evidence type="ECO:0000256" key="11">
    <source>
        <dbReference type="RuleBase" id="RU364063"/>
    </source>
</evidence>
<dbReference type="GO" id="GO:0003677">
    <property type="term" value="F:DNA binding"/>
    <property type="evidence" value="ECO:0007669"/>
    <property type="project" value="InterPro"/>
</dbReference>
<keyword evidence="3 11" id="KW-0548">Nucleotidyltransferase</keyword>
<dbReference type="AlphaFoldDB" id="A0A5C7VUG6"/>
<protein>
    <recommendedName>
        <fullName evidence="11">DNA polymerase III subunit gamma/tau</fullName>
        <ecNumber evidence="11">2.7.7.7</ecNumber>
    </recommendedName>
</protein>
<evidence type="ECO:0000256" key="2">
    <source>
        <dbReference type="ARBA" id="ARBA00022679"/>
    </source>
</evidence>
<dbReference type="Pfam" id="PF12170">
    <property type="entry name" value="DNA_pol3_tau_5"/>
    <property type="match status" value="1"/>
</dbReference>
<feature type="domain" description="AAA+ ATPase" evidence="12">
    <location>
        <begin position="38"/>
        <end position="180"/>
    </location>
</feature>
<dbReference type="GO" id="GO:0009360">
    <property type="term" value="C:DNA polymerase III complex"/>
    <property type="evidence" value="ECO:0007669"/>
    <property type="project" value="InterPro"/>
</dbReference>
<comment type="catalytic activity">
    <reaction evidence="10 11">
        <text>DNA(n) + a 2'-deoxyribonucleoside 5'-triphosphate = DNA(n+1) + diphosphate</text>
        <dbReference type="Rhea" id="RHEA:22508"/>
        <dbReference type="Rhea" id="RHEA-COMP:17339"/>
        <dbReference type="Rhea" id="RHEA-COMP:17340"/>
        <dbReference type="ChEBI" id="CHEBI:33019"/>
        <dbReference type="ChEBI" id="CHEBI:61560"/>
        <dbReference type="ChEBI" id="CHEBI:173112"/>
        <dbReference type="EC" id="2.7.7.7"/>
    </reaction>
</comment>
<dbReference type="GO" id="GO:0006261">
    <property type="term" value="P:DNA-templated DNA replication"/>
    <property type="evidence" value="ECO:0007669"/>
    <property type="project" value="TreeGrafter"/>
</dbReference>
<gene>
    <name evidence="11" type="primary">dnaX</name>
    <name evidence="13" type="ORF">E6Q60_07955</name>
</gene>
<dbReference type="GO" id="GO:0005524">
    <property type="term" value="F:ATP binding"/>
    <property type="evidence" value="ECO:0007669"/>
    <property type="project" value="UniProtKB-KW"/>
</dbReference>
<dbReference type="InterPro" id="IPR045085">
    <property type="entry name" value="HLD_clamp_pol_III_gamma_tau"/>
</dbReference>
<evidence type="ECO:0000259" key="12">
    <source>
        <dbReference type="SMART" id="SM00382"/>
    </source>
</evidence>
<name>A0A5C7VUG6_9PROT</name>
<evidence type="ECO:0000313" key="13">
    <source>
        <dbReference type="EMBL" id="TXI28173.1"/>
    </source>
</evidence>
<reference evidence="13 14" key="1">
    <citation type="submission" date="2018-09" db="EMBL/GenBank/DDBJ databases">
        <title>Metagenome Assembled Genomes from an Advanced Water Purification Facility.</title>
        <authorList>
            <person name="Stamps B.W."/>
            <person name="Spear J.R."/>
        </authorList>
    </citation>
    <scope>NUCLEOTIDE SEQUENCE [LARGE SCALE GENOMIC DNA]</scope>
    <source>
        <strain evidence="13">Bin_54_1</strain>
    </source>
</reference>
<dbReference type="GO" id="GO:0046872">
    <property type="term" value="F:metal ion binding"/>
    <property type="evidence" value="ECO:0007669"/>
    <property type="project" value="UniProtKB-KW"/>
</dbReference>
<dbReference type="PANTHER" id="PTHR11669:SF0">
    <property type="entry name" value="PROTEIN STICHEL-LIKE 2"/>
    <property type="match status" value="1"/>
</dbReference>
<comment type="subunit">
    <text evidence="11">DNA polymerase III contains a core (composed of alpha, epsilon and theta chains) that associates with a tau subunit. This core dimerizes to form the POLIII' complex. PolIII' associates with the gamma complex (composed of gamma, delta, delta', psi and chi chains) and with the beta chain to form the complete DNA polymerase III complex.</text>
</comment>
<evidence type="ECO:0000313" key="14">
    <source>
        <dbReference type="Proteomes" id="UP000321055"/>
    </source>
</evidence>
<accession>A0A5C7VUG6</accession>
<dbReference type="CDD" id="cd18137">
    <property type="entry name" value="HLD_clamp_pol_III_gamma_tau"/>
    <property type="match status" value="1"/>
</dbReference>
<comment type="caution">
    <text evidence="13">The sequence shown here is derived from an EMBL/GenBank/DDBJ whole genome shotgun (WGS) entry which is preliminary data.</text>
</comment>
<dbReference type="EC" id="2.7.7.7" evidence="11"/>
<dbReference type="Gene3D" id="3.30.300.150">
    <property type="entry name" value="DNA polymerase III, tau subunit, domain V"/>
    <property type="match status" value="1"/>
</dbReference>
<evidence type="ECO:0000256" key="1">
    <source>
        <dbReference type="ARBA" id="ARBA00006360"/>
    </source>
</evidence>
<evidence type="ECO:0000256" key="8">
    <source>
        <dbReference type="ARBA" id="ARBA00022840"/>
    </source>
</evidence>
<evidence type="ECO:0000256" key="10">
    <source>
        <dbReference type="ARBA" id="ARBA00049244"/>
    </source>
</evidence>
<keyword evidence="9 11" id="KW-0239">DNA-directed DNA polymerase</keyword>
<dbReference type="FunFam" id="1.10.8.60:FF:000013">
    <property type="entry name" value="DNA polymerase III subunit gamma/tau"/>
    <property type="match status" value="1"/>
</dbReference>
<evidence type="ECO:0000256" key="5">
    <source>
        <dbReference type="ARBA" id="ARBA00022723"/>
    </source>
</evidence>
<dbReference type="FunFam" id="3.40.50.300:FF:000014">
    <property type="entry name" value="DNA polymerase III subunit gamma/tau"/>
    <property type="match status" value="1"/>
</dbReference>
<dbReference type="Pfam" id="PF22608">
    <property type="entry name" value="DNAX_ATPase_lid"/>
    <property type="match status" value="1"/>
</dbReference>
<comment type="function">
    <text evidence="11">DNA polymerase III is a complex, multichain enzyme responsible for most of the replicative synthesis in bacteria. This DNA polymerase also exhibits 3' to 5' exonuclease activity.</text>
</comment>
<dbReference type="InterPro" id="IPR003593">
    <property type="entry name" value="AAA+_ATPase"/>
</dbReference>
<evidence type="ECO:0000256" key="3">
    <source>
        <dbReference type="ARBA" id="ARBA00022695"/>
    </source>
</evidence>